<feature type="transmembrane region" description="Helical" evidence="2">
    <location>
        <begin position="56"/>
        <end position="76"/>
    </location>
</feature>
<keyword evidence="4" id="KW-1185">Reference proteome</keyword>
<reference evidence="4" key="1">
    <citation type="journal article" date="2013" name="Nature">
        <title>Draft genome of the wheat A-genome progenitor Triticum urartu.</title>
        <authorList>
            <person name="Ling H.Q."/>
            <person name="Zhao S."/>
            <person name="Liu D."/>
            <person name="Wang J."/>
            <person name="Sun H."/>
            <person name="Zhang C."/>
            <person name="Fan H."/>
            <person name="Li D."/>
            <person name="Dong L."/>
            <person name="Tao Y."/>
            <person name="Gao C."/>
            <person name="Wu H."/>
            <person name="Li Y."/>
            <person name="Cui Y."/>
            <person name="Guo X."/>
            <person name="Zheng S."/>
            <person name="Wang B."/>
            <person name="Yu K."/>
            <person name="Liang Q."/>
            <person name="Yang W."/>
            <person name="Lou X."/>
            <person name="Chen J."/>
            <person name="Feng M."/>
            <person name="Jian J."/>
            <person name="Zhang X."/>
            <person name="Luo G."/>
            <person name="Jiang Y."/>
            <person name="Liu J."/>
            <person name="Wang Z."/>
            <person name="Sha Y."/>
            <person name="Zhang B."/>
            <person name="Wu H."/>
            <person name="Tang D."/>
            <person name="Shen Q."/>
            <person name="Xue P."/>
            <person name="Zou S."/>
            <person name="Wang X."/>
            <person name="Liu X."/>
            <person name="Wang F."/>
            <person name="Yang Y."/>
            <person name="An X."/>
            <person name="Dong Z."/>
            <person name="Zhang K."/>
            <person name="Zhang X."/>
            <person name="Luo M.C."/>
            <person name="Dvorak J."/>
            <person name="Tong Y."/>
            <person name="Wang J."/>
            <person name="Yang H."/>
            <person name="Li Z."/>
            <person name="Wang D."/>
            <person name="Zhang A."/>
            <person name="Wang J."/>
        </authorList>
    </citation>
    <scope>NUCLEOTIDE SEQUENCE</scope>
    <source>
        <strain evidence="4">cv. G1812</strain>
    </source>
</reference>
<keyword evidence="2" id="KW-0812">Transmembrane</keyword>
<sequence>GQPSLLTRRETCHRSGASSRTRVAAAAPPAAKAAASNPLNPTLAAMVYRYICMYSVWYFWLIMEGGLAVHGCPYSIS</sequence>
<reference evidence="3" key="2">
    <citation type="submission" date="2018-03" db="EMBL/GenBank/DDBJ databases">
        <title>The Triticum urartu genome reveals the dynamic nature of wheat genome evolution.</title>
        <authorList>
            <person name="Ling H."/>
            <person name="Ma B."/>
            <person name="Shi X."/>
            <person name="Liu H."/>
            <person name="Dong L."/>
            <person name="Sun H."/>
            <person name="Cao Y."/>
            <person name="Gao Q."/>
            <person name="Zheng S."/>
            <person name="Li Y."/>
            <person name="Yu Y."/>
            <person name="Du H."/>
            <person name="Qi M."/>
            <person name="Li Y."/>
            <person name="Yu H."/>
            <person name="Cui Y."/>
            <person name="Wang N."/>
            <person name="Chen C."/>
            <person name="Wu H."/>
            <person name="Zhao Y."/>
            <person name="Zhang J."/>
            <person name="Li Y."/>
            <person name="Zhou W."/>
            <person name="Zhang B."/>
            <person name="Hu W."/>
            <person name="Eijk M."/>
            <person name="Tang J."/>
            <person name="Witsenboer H."/>
            <person name="Zhao S."/>
            <person name="Li Z."/>
            <person name="Zhang A."/>
            <person name="Wang D."/>
            <person name="Liang C."/>
        </authorList>
    </citation>
    <scope>NUCLEOTIDE SEQUENCE [LARGE SCALE GENOMIC DNA]</scope>
    <source>
        <strain evidence="3">cv. G1812</strain>
    </source>
</reference>
<name>A0A8R7P700_TRIUA</name>
<keyword evidence="2" id="KW-0472">Membrane</keyword>
<feature type="region of interest" description="Disordered" evidence="1">
    <location>
        <begin position="1"/>
        <end position="24"/>
    </location>
</feature>
<evidence type="ECO:0000256" key="2">
    <source>
        <dbReference type="SAM" id="Phobius"/>
    </source>
</evidence>
<reference evidence="3" key="3">
    <citation type="submission" date="2022-06" db="UniProtKB">
        <authorList>
            <consortium name="EnsemblPlants"/>
        </authorList>
    </citation>
    <scope>IDENTIFICATION</scope>
</reference>
<keyword evidence="2" id="KW-1133">Transmembrane helix</keyword>
<proteinExistence type="predicted"/>
<organism evidence="3 4">
    <name type="scientific">Triticum urartu</name>
    <name type="common">Red wild einkorn</name>
    <name type="synonym">Crithodium urartu</name>
    <dbReference type="NCBI Taxonomy" id="4572"/>
    <lineage>
        <taxon>Eukaryota</taxon>
        <taxon>Viridiplantae</taxon>
        <taxon>Streptophyta</taxon>
        <taxon>Embryophyta</taxon>
        <taxon>Tracheophyta</taxon>
        <taxon>Spermatophyta</taxon>
        <taxon>Magnoliopsida</taxon>
        <taxon>Liliopsida</taxon>
        <taxon>Poales</taxon>
        <taxon>Poaceae</taxon>
        <taxon>BOP clade</taxon>
        <taxon>Pooideae</taxon>
        <taxon>Triticodae</taxon>
        <taxon>Triticeae</taxon>
        <taxon>Triticinae</taxon>
        <taxon>Triticum</taxon>
    </lineage>
</organism>
<dbReference type="EnsemblPlants" id="TuG1812G0100001822.01.T03">
    <property type="protein sequence ID" value="TuG1812G0100001822.01.T03"/>
    <property type="gene ID" value="TuG1812G0100001822.01"/>
</dbReference>
<protein>
    <submittedName>
        <fullName evidence="3">Uncharacterized protein</fullName>
    </submittedName>
</protein>
<dbReference type="Gramene" id="TuG1812G0100001822.01.T03">
    <property type="protein sequence ID" value="TuG1812G0100001822.01.T03"/>
    <property type="gene ID" value="TuG1812G0100001822.01"/>
</dbReference>
<evidence type="ECO:0000313" key="3">
    <source>
        <dbReference type="EnsemblPlants" id="TuG1812G0100001822.01.T02"/>
    </source>
</evidence>
<evidence type="ECO:0000256" key="1">
    <source>
        <dbReference type="SAM" id="MobiDB-lite"/>
    </source>
</evidence>
<dbReference type="Proteomes" id="UP000015106">
    <property type="component" value="Chromosome 1"/>
</dbReference>
<dbReference type="AlphaFoldDB" id="A0A8R7P700"/>
<dbReference type="EnsemblPlants" id="TuG1812G0100001822.01.T02">
    <property type="protein sequence ID" value="TuG1812G0100001822.01.T02"/>
    <property type="gene ID" value="TuG1812G0100001822.01"/>
</dbReference>
<evidence type="ECO:0000313" key="4">
    <source>
        <dbReference type="Proteomes" id="UP000015106"/>
    </source>
</evidence>
<gene>
    <name evidence="3" type="primary">LOC125529973</name>
</gene>
<dbReference type="Gramene" id="TuG1812G0100001822.01.T02">
    <property type="protein sequence ID" value="TuG1812G0100001822.01.T02"/>
    <property type="gene ID" value="TuG1812G0100001822.01"/>
</dbReference>
<accession>A0A8R7P700</accession>